<keyword evidence="2" id="KW-1185">Reference proteome</keyword>
<proteinExistence type="predicted"/>
<dbReference type="EMBL" id="JAACJM010000114">
    <property type="protein sequence ID" value="KAF5345140.1"/>
    <property type="molecule type" value="Genomic_DNA"/>
</dbReference>
<sequence length="120" mass="14677">MLPITRRIPHYYQYTSEESISDELKDELKDAIDDTVRAYRDYTFVMELWESPEMRQQFTAWLQNEGQLRYDVYRDASARFQEVVTEIESVYGFASTQFIRRARIRLNSRLRYRSVRERRC</sequence>
<comment type="caution">
    <text evidence="1">The sequence shown here is derived from an EMBL/GenBank/DDBJ whole genome shotgun (WGS) entry which is preliminary data.</text>
</comment>
<gene>
    <name evidence="1" type="ORF">D9758_009671</name>
</gene>
<accession>A0A8H5CNT0</accession>
<evidence type="ECO:0000313" key="1">
    <source>
        <dbReference type="EMBL" id="KAF5345140.1"/>
    </source>
</evidence>
<dbReference type="Proteomes" id="UP000559256">
    <property type="component" value="Unassembled WGS sequence"/>
</dbReference>
<organism evidence="1 2">
    <name type="scientific">Tetrapyrgos nigripes</name>
    <dbReference type="NCBI Taxonomy" id="182062"/>
    <lineage>
        <taxon>Eukaryota</taxon>
        <taxon>Fungi</taxon>
        <taxon>Dikarya</taxon>
        <taxon>Basidiomycota</taxon>
        <taxon>Agaricomycotina</taxon>
        <taxon>Agaricomycetes</taxon>
        <taxon>Agaricomycetidae</taxon>
        <taxon>Agaricales</taxon>
        <taxon>Marasmiineae</taxon>
        <taxon>Marasmiaceae</taxon>
        <taxon>Tetrapyrgos</taxon>
    </lineage>
</organism>
<dbReference type="AlphaFoldDB" id="A0A8H5CNT0"/>
<evidence type="ECO:0000313" key="2">
    <source>
        <dbReference type="Proteomes" id="UP000559256"/>
    </source>
</evidence>
<name>A0A8H5CNT0_9AGAR</name>
<protein>
    <submittedName>
        <fullName evidence="1">Uncharacterized protein</fullName>
    </submittedName>
</protein>
<reference evidence="1 2" key="1">
    <citation type="journal article" date="2020" name="ISME J.">
        <title>Uncovering the hidden diversity of litter-decomposition mechanisms in mushroom-forming fungi.</title>
        <authorList>
            <person name="Floudas D."/>
            <person name="Bentzer J."/>
            <person name="Ahren D."/>
            <person name="Johansson T."/>
            <person name="Persson P."/>
            <person name="Tunlid A."/>
        </authorList>
    </citation>
    <scope>NUCLEOTIDE SEQUENCE [LARGE SCALE GENOMIC DNA]</scope>
    <source>
        <strain evidence="1 2">CBS 291.85</strain>
    </source>
</reference>